<evidence type="ECO:0000313" key="2">
    <source>
        <dbReference type="Proteomes" id="UP000594943"/>
    </source>
</evidence>
<dbReference type="EMBL" id="CP065686">
    <property type="protein sequence ID" value="QPS45029.1"/>
    <property type="molecule type" value="Genomic_DNA"/>
</dbReference>
<name>A0A7U4P4Y9_9BURK</name>
<dbReference type="KEGG" id="bhg:I6G56_08220"/>
<evidence type="ECO:0000313" key="1">
    <source>
        <dbReference type="EMBL" id="QPS45029.1"/>
    </source>
</evidence>
<proteinExistence type="predicted"/>
<dbReference type="Proteomes" id="UP000594943">
    <property type="component" value="Chromosome 1"/>
</dbReference>
<reference evidence="1 2" key="1">
    <citation type="submission" date="2020-12" db="EMBL/GenBank/DDBJ databases">
        <title>FDA dAtabase for Regulatory Grade micrObial Sequences (FDA-ARGOS): Supporting development and validation of Infectious Disease Dx tests.</title>
        <authorList>
            <person name="Nelson B."/>
            <person name="Plummer A."/>
            <person name="Tallon L."/>
            <person name="Sadzewicz L."/>
            <person name="Zhao X."/>
            <person name="Boylan J."/>
            <person name="Ott S."/>
            <person name="Bowen H."/>
            <person name="Vavikolanu K."/>
            <person name="Mehta A."/>
            <person name="Aluvathingal J."/>
            <person name="Nadendla S."/>
            <person name="Myers T."/>
            <person name="Yan Y."/>
            <person name="Sichtig H."/>
        </authorList>
    </citation>
    <scope>NUCLEOTIDE SEQUENCE [LARGE SCALE GENOMIC DNA]</scope>
    <source>
        <strain evidence="1 2">FDAARGOS_899</strain>
    </source>
</reference>
<dbReference type="AlphaFoldDB" id="A0A7U4P4Y9"/>
<accession>A0A7T2U3S1</accession>
<protein>
    <submittedName>
        <fullName evidence="1">Uncharacterized protein</fullName>
    </submittedName>
</protein>
<accession>A0A7U4P4Y9</accession>
<gene>
    <name evidence="1" type="ORF">I6G56_08220</name>
</gene>
<sequence>MRVNVFVDGIIGGVDEELMTAAMAVDGGDVWRMSGGFGRRRIERARAAFSGANRKGAREQW</sequence>
<dbReference type="RefSeq" id="WP_009911877.1">
    <property type="nucleotide sequence ID" value="NZ_CM003626.1"/>
</dbReference>
<organism evidence="1 2">
    <name type="scientific">Burkholderia humptydooensis</name>
    <dbReference type="NCBI Taxonomy" id="430531"/>
    <lineage>
        <taxon>Bacteria</taxon>
        <taxon>Pseudomonadati</taxon>
        <taxon>Pseudomonadota</taxon>
        <taxon>Betaproteobacteria</taxon>
        <taxon>Burkholderiales</taxon>
        <taxon>Burkholderiaceae</taxon>
        <taxon>Burkholderia</taxon>
        <taxon>pseudomallei group</taxon>
    </lineage>
</organism>